<dbReference type="OrthoDB" id="26872at2"/>
<feature type="domain" description="DUF305" evidence="3">
    <location>
        <begin position="59"/>
        <end position="199"/>
    </location>
</feature>
<dbReference type="RefSeq" id="WP_090584252.1">
    <property type="nucleotide sequence ID" value="NZ_FNDT01000001.1"/>
</dbReference>
<feature type="compositionally biased region" description="Polar residues" evidence="1">
    <location>
        <begin position="27"/>
        <end position="48"/>
    </location>
</feature>
<gene>
    <name evidence="4" type="ORF">SAMN04488693_101350</name>
</gene>
<feature type="signal peptide" evidence="2">
    <location>
        <begin position="1"/>
        <end position="30"/>
    </location>
</feature>
<dbReference type="Gene3D" id="1.20.1260.10">
    <property type="match status" value="1"/>
</dbReference>
<dbReference type="PANTHER" id="PTHR36933:SF1">
    <property type="entry name" value="SLL0788 PROTEIN"/>
    <property type="match status" value="1"/>
</dbReference>
<dbReference type="AlphaFoldDB" id="A0A1G8CQG1"/>
<accession>A0A1G8CQG1</accession>
<evidence type="ECO:0000256" key="1">
    <source>
        <dbReference type="SAM" id="MobiDB-lite"/>
    </source>
</evidence>
<reference evidence="4 5" key="1">
    <citation type="submission" date="2016-10" db="EMBL/GenBank/DDBJ databases">
        <authorList>
            <person name="de Groot N.N."/>
        </authorList>
    </citation>
    <scope>NUCLEOTIDE SEQUENCE [LARGE SCALE GENOMIC DNA]</scope>
    <source>
        <strain evidence="4 5">NP_1H</strain>
    </source>
</reference>
<sequence length="203" mass="21271">MKRFTALSATAVTAALFLAGCASDTGSDTAAETTQGVETMSQSPSAASSGVAGDHNSADVMFAQMTTPHHEQAVQMSEIMLAKDGLDAQITQLAEEIKAAQGPEIEKVTGWLEAWGEPTETSGGHAMEGMMSPDDLGKLEAAQSDDAARMFLDQMIEHQEGAVAMAEEEVANGSNPEAVALAKQVVEDQEAEIEKMKDLIAAL</sequence>
<dbReference type="Proteomes" id="UP000199258">
    <property type="component" value="Unassembled WGS sequence"/>
</dbReference>
<dbReference type="PROSITE" id="PS51257">
    <property type="entry name" value="PROKAR_LIPOPROTEIN"/>
    <property type="match status" value="1"/>
</dbReference>
<keyword evidence="5" id="KW-1185">Reference proteome</keyword>
<organism evidence="4 5">
    <name type="scientific">Arthrobacter subterraneus</name>
    <dbReference type="NCBI Taxonomy" id="335973"/>
    <lineage>
        <taxon>Bacteria</taxon>
        <taxon>Bacillati</taxon>
        <taxon>Actinomycetota</taxon>
        <taxon>Actinomycetes</taxon>
        <taxon>Micrococcales</taxon>
        <taxon>Micrococcaceae</taxon>
        <taxon>Arthrobacter</taxon>
    </lineage>
</organism>
<dbReference type="STRING" id="335973.SAMN04488693_101350"/>
<dbReference type="InterPro" id="IPR005183">
    <property type="entry name" value="DUF305_CopM-like"/>
</dbReference>
<keyword evidence="2" id="KW-0732">Signal</keyword>
<evidence type="ECO:0000313" key="4">
    <source>
        <dbReference type="EMBL" id="SDH47583.1"/>
    </source>
</evidence>
<dbReference type="EMBL" id="FNDT01000001">
    <property type="protein sequence ID" value="SDH47583.1"/>
    <property type="molecule type" value="Genomic_DNA"/>
</dbReference>
<evidence type="ECO:0000256" key="2">
    <source>
        <dbReference type="SAM" id="SignalP"/>
    </source>
</evidence>
<proteinExistence type="predicted"/>
<evidence type="ECO:0000313" key="5">
    <source>
        <dbReference type="Proteomes" id="UP000199258"/>
    </source>
</evidence>
<feature type="region of interest" description="Disordered" evidence="1">
    <location>
        <begin position="27"/>
        <end position="54"/>
    </location>
</feature>
<protein>
    <submittedName>
        <fullName evidence="4">Uncharacterized conserved protein, DUF305 family</fullName>
    </submittedName>
</protein>
<dbReference type="PANTHER" id="PTHR36933">
    <property type="entry name" value="SLL0788 PROTEIN"/>
    <property type="match status" value="1"/>
</dbReference>
<evidence type="ECO:0000259" key="3">
    <source>
        <dbReference type="Pfam" id="PF03713"/>
    </source>
</evidence>
<name>A0A1G8CQG1_9MICC</name>
<feature type="chain" id="PRO_5011512274" evidence="2">
    <location>
        <begin position="31"/>
        <end position="203"/>
    </location>
</feature>
<dbReference type="Pfam" id="PF03713">
    <property type="entry name" value="DUF305"/>
    <property type="match status" value="1"/>
</dbReference>
<dbReference type="InterPro" id="IPR012347">
    <property type="entry name" value="Ferritin-like"/>
</dbReference>